<organism evidence="8 9">
    <name type="scientific">Desmophyllum pertusum</name>
    <dbReference type="NCBI Taxonomy" id="174260"/>
    <lineage>
        <taxon>Eukaryota</taxon>
        <taxon>Metazoa</taxon>
        <taxon>Cnidaria</taxon>
        <taxon>Anthozoa</taxon>
        <taxon>Hexacorallia</taxon>
        <taxon>Scleractinia</taxon>
        <taxon>Caryophylliina</taxon>
        <taxon>Caryophylliidae</taxon>
        <taxon>Desmophyllum</taxon>
    </lineage>
</organism>
<evidence type="ECO:0000256" key="4">
    <source>
        <dbReference type="ARBA" id="ARBA00023136"/>
    </source>
</evidence>
<dbReference type="PANTHER" id="PTHR45698">
    <property type="entry name" value="TRACE AMINE-ASSOCIATED RECEPTOR 19N-RELATED"/>
    <property type="match status" value="1"/>
</dbReference>
<feature type="region of interest" description="Disordered" evidence="5">
    <location>
        <begin position="320"/>
        <end position="356"/>
    </location>
</feature>
<feature type="transmembrane region" description="Helical" evidence="6">
    <location>
        <begin position="405"/>
        <end position="431"/>
    </location>
</feature>
<dbReference type="PROSITE" id="PS50262">
    <property type="entry name" value="G_PROTEIN_RECEP_F1_2"/>
    <property type="match status" value="1"/>
</dbReference>
<keyword evidence="3 6" id="KW-1133">Transmembrane helix</keyword>
<keyword evidence="4 6" id="KW-0472">Membrane</keyword>
<evidence type="ECO:0000256" key="1">
    <source>
        <dbReference type="ARBA" id="ARBA00004370"/>
    </source>
</evidence>
<evidence type="ECO:0000256" key="6">
    <source>
        <dbReference type="SAM" id="Phobius"/>
    </source>
</evidence>
<feature type="transmembrane region" description="Helical" evidence="6">
    <location>
        <begin position="145"/>
        <end position="172"/>
    </location>
</feature>
<evidence type="ECO:0000259" key="7">
    <source>
        <dbReference type="PROSITE" id="PS50262"/>
    </source>
</evidence>
<feature type="domain" description="G-protein coupled receptors family 1 profile" evidence="7">
    <location>
        <begin position="37"/>
        <end position="294"/>
    </location>
</feature>
<dbReference type="Gene3D" id="1.20.1070.10">
    <property type="entry name" value="Rhodopsin 7-helix transmembrane proteins"/>
    <property type="match status" value="1"/>
</dbReference>
<dbReference type="GO" id="GO:0016020">
    <property type="term" value="C:membrane"/>
    <property type="evidence" value="ECO:0007669"/>
    <property type="project" value="UniProtKB-SubCell"/>
</dbReference>
<dbReference type="EMBL" id="MU827305">
    <property type="protein sequence ID" value="KAJ7363400.1"/>
    <property type="molecule type" value="Genomic_DNA"/>
</dbReference>
<feature type="transmembrane region" description="Helical" evidence="6">
    <location>
        <begin position="102"/>
        <end position="124"/>
    </location>
</feature>
<dbReference type="Pfam" id="PF00001">
    <property type="entry name" value="7tm_1"/>
    <property type="match status" value="1"/>
</dbReference>
<dbReference type="SUPFAM" id="SSF81321">
    <property type="entry name" value="Family A G protein-coupled receptor-like"/>
    <property type="match status" value="1"/>
</dbReference>
<gene>
    <name evidence="8" type="ORF">OS493_009552</name>
</gene>
<dbReference type="SMART" id="SM01381">
    <property type="entry name" value="7TM_GPCR_Srsx"/>
    <property type="match status" value="1"/>
</dbReference>
<reference evidence="8" key="1">
    <citation type="submission" date="2023-01" db="EMBL/GenBank/DDBJ databases">
        <title>Genome assembly of the deep-sea coral Lophelia pertusa.</title>
        <authorList>
            <person name="Herrera S."/>
            <person name="Cordes E."/>
        </authorList>
    </citation>
    <scope>NUCLEOTIDE SEQUENCE</scope>
    <source>
        <strain evidence="8">USNM1676648</strain>
        <tissue evidence="8">Polyp</tissue>
    </source>
</reference>
<evidence type="ECO:0000256" key="3">
    <source>
        <dbReference type="ARBA" id="ARBA00022989"/>
    </source>
</evidence>
<proteinExistence type="predicted"/>
<feature type="compositionally biased region" description="Polar residues" evidence="5">
    <location>
        <begin position="343"/>
        <end position="356"/>
    </location>
</feature>
<comment type="caution">
    <text evidence="8">The sequence shown here is derived from an EMBL/GenBank/DDBJ whole genome shotgun (WGS) entry which is preliminary data.</text>
</comment>
<evidence type="ECO:0000256" key="2">
    <source>
        <dbReference type="ARBA" id="ARBA00022692"/>
    </source>
</evidence>
<dbReference type="PRINTS" id="PR00237">
    <property type="entry name" value="GPCRRHODOPSN"/>
</dbReference>
<accession>A0A9X0CLK4</accession>
<dbReference type="PANTHER" id="PTHR45698:SF1">
    <property type="entry name" value="TRACE AMINE-ASSOCIATED RECEPTOR 13C-LIKE"/>
    <property type="match status" value="1"/>
</dbReference>
<feature type="transmembrane region" description="Helical" evidence="6">
    <location>
        <begin position="192"/>
        <end position="219"/>
    </location>
</feature>
<feature type="transmembrane region" description="Helical" evidence="6">
    <location>
        <begin position="239"/>
        <end position="257"/>
    </location>
</feature>
<evidence type="ECO:0000313" key="8">
    <source>
        <dbReference type="EMBL" id="KAJ7363400.1"/>
    </source>
</evidence>
<feature type="transmembrane region" description="Helical" evidence="6">
    <location>
        <begin position="27"/>
        <end position="47"/>
    </location>
</feature>
<dbReference type="AlphaFoldDB" id="A0A9X0CLK4"/>
<evidence type="ECO:0000256" key="5">
    <source>
        <dbReference type="SAM" id="MobiDB-lite"/>
    </source>
</evidence>
<comment type="subcellular location">
    <subcellularLocation>
        <location evidence="1">Membrane</location>
    </subcellularLocation>
</comment>
<dbReference type="CDD" id="cd00637">
    <property type="entry name" value="7tm_classA_rhodopsin-like"/>
    <property type="match status" value="1"/>
</dbReference>
<feature type="transmembrane region" description="Helical" evidence="6">
    <location>
        <begin position="277"/>
        <end position="297"/>
    </location>
</feature>
<sequence length="456" mass="51479">MNISNSSTPTVPSQPPSGITTFTRTTYSILATIAMIGNMLVILVFVWEKKLLKKSYNMLILSLAIADVLTAFLLITNPVFVLGDSFPYPTNHVLGDIFCRVIWTRVFLFQLVVFSAYICMALATERWYAVIKPHKYNETFNRKRTLVYIFLVWLWSVILCGTSLFEVAYVPANPPNRRCKWQHYWGKQPVRGIVGITQVLLKMVLPSFTMLFLLIHMVYKTSKSTVTSVESRAKMRGKMTRMVGTACIMLIICFAPNQVNYALAMAGKTRLDTQLHHVLSLLVIVNSCLNPFIYGLSNKNYRHGYLKILFSMCSKEGRRGNRVEDTTTENIQGNSSRERNTEGQEIQFSSNGDSHYNSPVSINTDRTINSLLNSASDIPCRWSSSSITKRIAVRLRVGSKVDGHLLLFLSSVALGPSISTPSFPLVLLLMLGNSFATWRKKDLKLLLHRDPTGFFT</sequence>
<dbReference type="OrthoDB" id="10042731at2759"/>
<dbReference type="Proteomes" id="UP001163046">
    <property type="component" value="Unassembled WGS sequence"/>
</dbReference>
<feature type="transmembrane region" description="Helical" evidence="6">
    <location>
        <begin position="59"/>
        <end position="82"/>
    </location>
</feature>
<name>A0A9X0CLK4_9CNID</name>
<dbReference type="InterPro" id="IPR000276">
    <property type="entry name" value="GPCR_Rhodpsn"/>
</dbReference>
<protein>
    <recommendedName>
        <fullName evidence="7">G-protein coupled receptors family 1 profile domain-containing protein</fullName>
    </recommendedName>
</protein>
<evidence type="ECO:0000313" key="9">
    <source>
        <dbReference type="Proteomes" id="UP001163046"/>
    </source>
</evidence>
<dbReference type="InterPro" id="IPR017452">
    <property type="entry name" value="GPCR_Rhodpsn_7TM"/>
</dbReference>
<dbReference type="GO" id="GO:0004930">
    <property type="term" value="F:G protein-coupled receptor activity"/>
    <property type="evidence" value="ECO:0007669"/>
    <property type="project" value="InterPro"/>
</dbReference>
<keyword evidence="2 6" id="KW-0812">Transmembrane</keyword>
<keyword evidence="9" id="KW-1185">Reference proteome</keyword>